<dbReference type="AlphaFoldDB" id="W0GPG9"/>
<sequence length="95" mass="10894">MSLDDNSNDILEKDHSFSYHDITYWSSDAINSDAYKNEFINNLTNAIKDGDKQVDYNEFVKNDSSGQAIVFKLLAAYKPVQIPVRKLKNTVISRF</sequence>
<gene>
    <name evidence="1" type="ORF">P344_00225</name>
</gene>
<name>W0GPG9_9MOLU</name>
<dbReference type="OrthoDB" id="392048at2"/>
<keyword evidence="2" id="KW-1185">Reference proteome</keyword>
<evidence type="ECO:0000313" key="1">
    <source>
        <dbReference type="EMBL" id="AHI57422.1"/>
    </source>
</evidence>
<dbReference type="PATRIC" id="fig|838561.3.peg.46"/>
<dbReference type="HOGENOM" id="CLU_2371361_0_0_14"/>
<organism evidence="1 2">
    <name type="scientific">Spiroplasma mirum ATCC 29335</name>
    <dbReference type="NCBI Taxonomy" id="838561"/>
    <lineage>
        <taxon>Bacteria</taxon>
        <taxon>Bacillati</taxon>
        <taxon>Mycoplasmatota</taxon>
        <taxon>Mollicutes</taxon>
        <taxon>Entomoplasmatales</taxon>
        <taxon>Spiroplasmataceae</taxon>
        <taxon>Spiroplasma</taxon>
    </lineage>
</organism>
<dbReference type="KEGG" id="smir:SMM_0038"/>
<protein>
    <submittedName>
        <fullName evidence="1">Uncharacterized protein</fullName>
    </submittedName>
</protein>
<dbReference type="EMBL" id="CP006720">
    <property type="protein sequence ID" value="AHI57422.1"/>
    <property type="molecule type" value="Genomic_DNA"/>
</dbReference>
<dbReference type="KEGG" id="smia:P344_00225"/>
<proteinExistence type="predicted"/>
<reference evidence="1 2" key="1">
    <citation type="submission" date="2013-09" db="EMBL/GenBank/DDBJ databases">
        <title>Complete genome sequence of Spiroplasma mirum suckling mouse cataract agent.</title>
        <authorList>
            <person name="Landry C.A."/>
            <person name="Bastian F.O."/>
            <person name="Thune R.L."/>
        </authorList>
    </citation>
    <scope>NUCLEOTIDE SEQUENCE [LARGE SCALE GENOMIC DNA]</scope>
    <source>
        <strain evidence="1 2">SMCA</strain>
    </source>
</reference>
<dbReference type="STRING" id="838561.P344_00225"/>
<accession>W0GPG9</accession>
<dbReference type="Proteomes" id="UP000019260">
    <property type="component" value="Chromosome"/>
</dbReference>
<dbReference type="RefSeq" id="WP_025316878.1">
    <property type="nucleotide sequence ID" value="NZ_CP002082.1"/>
</dbReference>
<evidence type="ECO:0000313" key="2">
    <source>
        <dbReference type="Proteomes" id="UP000019260"/>
    </source>
</evidence>